<name>A0A182CZH7_BLAVI</name>
<dbReference type="EMBL" id="AP014854">
    <property type="protein sequence ID" value="BAR98625.1"/>
    <property type="molecule type" value="Genomic_DNA"/>
</dbReference>
<evidence type="ECO:0008006" key="2">
    <source>
        <dbReference type="Google" id="ProtNLM"/>
    </source>
</evidence>
<dbReference type="OrthoDB" id="9799894at2"/>
<sequence>MIRYALRCGKGHEFESWFPSFEAFEAQQQRRLVTCPLCGATEITKQLMAPSVARGGREAEPMSAEPVAPTALISPDDVELRTKLRALRTQLVENSDYVGPSFPDEARRMHAGEIGHRSIWGEATAADARALIEEGIEVMALPPILEDRN</sequence>
<dbReference type="InterPro" id="IPR009562">
    <property type="entry name" value="DUF1178"/>
</dbReference>
<organism evidence="1">
    <name type="scientific">Blastochloris viridis</name>
    <name type="common">Rhodopseudomonas viridis</name>
    <dbReference type="NCBI Taxonomy" id="1079"/>
    <lineage>
        <taxon>Bacteria</taxon>
        <taxon>Pseudomonadati</taxon>
        <taxon>Pseudomonadota</taxon>
        <taxon>Alphaproteobacteria</taxon>
        <taxon>Hyphomicrobiales</taxon>
        <taxon>Blastochloridaceae</taxon>
        <taxon>Blastochloris</taxon>
    </lineage>
</organism>
<proteinExistence type="predicted"/>
<dbReference type="PIRSF" id="PIRSF032131">
    <property type="entry name" value="UCP032131"/>
    <property type="match status" value="1"/>
</dbReference>
<dbReference type="AlphaFoldDB" id="A0A182CZH7"/>
<dbReference type="Pfam" id="PF06676">
    <property type="entry name" value="DUF1178"/>
    <property type="match status" value="1"/>
</dbReference>
<reference evidence="1" key="1">
    <citation type="journal article" date="2015" name="Genome Announc.">
        <title>Complete Genome Sequence of the Bacteriochlorophyll b-Producing Photosynthetic Bacterium Blastochloris viridis.</title>
        <authorList>
            <person name="Tsukatani Y."/>
            <person name="Hirose Y."/>
            <person name="Harada J."/>
            <person name="Misawa N."/>
            <person name="Mori K."/>
            <person name="Inoue K."/>
            <person name="Tamiaki H."/>
        </authorList>
    </citation>
    <scope>NUCLEOTIDE SEQUENCE [LARGE SCALE GENOMIC DNA]</scope>
    <source>
        <strain evidence="1">DSM 133</strain>
    </source>
</reference>
<evidence type="ECO:0000313" key="1">
    <source>
        <dbReference type="EMBL" id="BAR98625.1"/>
    </source>
</evidence>
<dbReference type="RefSeq" id="WP_055036127.1">
    <property type="nucleotide sequence ID" value="NZ_AP014854.2"/>
</dbReference>
<dbReference type="KEGG" id="bvr:BVIR_296"/>
<protein>
    <recommendedName>
        <fullName evidence="2">DUF1178 family protein</fullName>
    </recommendedName>
</protein>
<gene>
    <name evidence="1" type="ORF">BV133_1032</name>
</gene>
<accession>A0A182CZH7</accession>